<accession>A0A0S2KBV4</accession>
<proteinExistence type="inferred from homology"/>
<name>A0A0S2KBV4_9GAMM</name>
<dbReference type="InterPro" id="IPR007214">
    <property type="entry name" value="YbaK/aa-tRNA-synth-assoc-dom"/>
</dbReference>
<dbReference type="InterPro" id="IPR004369">
    <property type="entry name" value="Prolyl-tRNA_editing_YbaK/EbsC"/>
</dbReference>
<sequence length="159" mass="17293">MTPAIELLRNQSIRHVIHEYAHDPEHPSYGLEAAEKLRVSPERVFKTLVASLDEKALLVAIVPVATHLDLKALARAAGGKKTRMAAAADVQRSTGYVLGGVSPLAQKRQLRSFIDQSAQQHETIYISAGRRGLEVELGSEELRILLDASFAALSTDKSA</sequence>
<evidence type="ECO:0000256" key="2">
    <source>
        <dbReference type="ARBA" id="ARBA00022917"/>
    </source>
</evidence>
<dbReference type="SUPFAM" id="SSF55826">
    <property type="entry name" value="YbaK/ProRS associated domain"/>
    <property type="match status" value="1"/>
</dbReference>
<keyword evidence="7" id="KW-1185">Reference proteome</keyword>
<dbReference type="PIRSF" id="PIRSF006181">
    <property type="entry name" value="EbsC_YbaK"/>
    <property type="match status" value="1"/>
</dbReference>
<dbReference type="Gene3D" id="3.90.960.10">
    <property type="entry name" value="YbaK/aminoacyl-tRNA synthetase-associated domain"/>
    <property type="match status" value="1"/>
</dbReference>
<dbReference type="GO" id="GO:0002161">
    <property type="term" value="F:aminoacyl-tRNA deacylase activity"/>
    <property type="evidence" value="ECO:0007669"/>
    <property type="project" value="InterPro"/>
</dbReference>
<dbReference type="Pfam" id="PF04073">
    <property type="entry name" value="tRNA_edit"/>
    <property type="match status" value="1"/>
</dbReference>
<dbReference type="PANTHER" id="PTHR30411:SF0">
    <property type="entry name" value="CYS-TRNA(PRO)_CYS-TRNA(CYS) DEACYLASE YBAK"/>
    <property type="match status" value="1"/>
</dbReference>
<dbReference type="STRING" id="1249552.PS2015_933"/>
<reference evidence="6 7" key="1">
    <citation type="submission" date="2015-11" db="EMBL/GenBank/DDBJ databases">
        <authorList>
            <person name="Zhang Y."/>
            <person name="Guo Z."/>
        </authorList>
    </citation>
    <scope>NUCLEOTIDE SEQUENCE [LARGE SCALE GENOMIC DNA]</scope>
    <source>
        <strain evidence="6 7">KCTC 32221</strain>
    </source>
</reference>
<evidence type="ECO:0000313" key="7">
    <source>
        <dbReference type="Proteomes" id="UP000065641"/>
    </source>
</evidence>
<dbReference type="PATRIC" id="fig|1249552.3.peg.938"/>
<dbReference type="GO" id="GO:0016829">
    <property type="term" value="F:lyase activity"/>
    <property type="evidence" value="ECO:0007669"/>
    <property type="project" value="UniProtKB-KW"/>
</dbReference>
<dbReference type="Proteomes" id="UP000065641">
    <property type="component" value="Chromosome"/>
</dbReference>
<comment type="similarity">
    <text evidence="1 4">Belongs to the prolyl-tRNA editing family. YbaK/EbsC subfamily.</text>
</comment>
<evidence type="ECO:0000259" key="5">
    <source>
        <dbReference type="Pfam" id="PF04073"/>
    </source>
</evidence>
<dbReference type="OrthoDB" id="9809296at2"/>
<keyword evidence="3 4" id="KW-0456">Lyase</keyword>
<dbReference type="EC" id="4.2.-.-" evidence="4"/>
<dbReference type="AlphaFoldDB" id="A0A0S2KBV4"/>
<gene>
    <name evidence="6" type="ORF">PS2015_933</name>
</gene>
<dbReference type="EMBL" id="CP013189">
    <property type="protein sequence ID" value="ALO45603.1"/>
    <property type="molecule type" value="Genomic_DNA"/>
</dbReference>
<dbReference type="GO" id="GO:0006412">
    <property type="term" value="P:translation"/>
    <property type="evidence" value="ECO:0007669"/>
    <property type="project" value="UniProtKB-KW"/>
</dbReference>
<dbReference type="CDD" id="cd00002">
    <property type="entry name" value="YbaK_deacylase"/>
    <property type="match status" value="1"/>
</dbReference>
<evidence type="ECO:0000313" key="6">
    <source>
        <dbReference type="EMBL" id="ALO45603.1"/>
    </source>
</evidence>
<dbReference type="RefSeq" id="WP_058021129.1">
    <property type="nucleotide sequence ID" value="NZ_CP013189.1"/>
</dbReference>
<keyword evidence="2 4" id="KW-0648">Protein biosynthesis</keyword>
<dbReference type="KEGG" id="pspi:PS2015_933"/>
<dbReference type="InterPro" id="IPR036754">
    <property type="entry name" value="YbaK/aa-tRNA-synt-asso_dom_sf"/>
</dbReference>
<dbReference type="NCBIfam" id="TIGR00011">
    <property type="entry name" value="YbaK_EbsC"/>
    <property type="match status" value="1"/>
</dbReference>
<evidence type="ECO:0000256" key="3">
    <source>
        <dbReference type="ARBA" id="ARBA00023239"/>
    </source>
</evidence>
<protein>
    <recommendedName>
        <fullName evidence="4">Cys-tRNA(Pro)/Cys-tRNA(Cys) deacylase</fullName>
        <ecNumber evidence="4">4.2.-.-</ecNumber>
    </recommendedName>
</protein>
<evidence type="ECO:0000256" key="1">
    <source>
        <dbReference type="ARBA" id="ARBA00009798"/>
    </source>
</evidence>
<organism evidence="6 7">
    <name type="scientific">Pseudohongiella spirulinae</name>
    <dbReference type="NCBI Taxonomy" id="1249552"/>
    <lineage>
        <taxon>Bacteria</taxon>
        <taxon>Pseudomonadati</taxon>
        <taxon>Pseudomonadota</taxon>
        <taxon>Gammaproteobacteria</taxon>
        <taxon>Pseudomonadales</taxon>
        <taxon>Pseudohongiellaceae</taxon>
        <taxon>Pseudohongiella</taxon>
    </lineage>
</organism>
<dbReference type="PANTHER" id="PTHR30411">
    <property type="entry name" value="CYTOPLASMIC PROTEIN"/>
    <property type="match status" value="1"/>
</dbReference>
<feature type="domain" description="YbaK/aminoacyl-tRNA synthetase-associated" evidence="5">
    <location>
        <begin position="32"/>
        <end position="143"/>
    </location>
</feature>
<evidence type="ECO:0000256" key="4">
    <source>
        <dbReference type="PIRNR" id="PIRNR006181"/>
    </source>
</evidence>